<sequence length="114" mass="13148">MATFTKHTVPDCPYVTTQKVLSGKWSIIILHLLEEKAVRFNELHRQIEGISQATLTKQLRQLEEDGLITRKVYAQVPPKVEYELSGLGQEFISVLDQISIFGKKYIEFVKEKEI</sequence>
<dbReference type="Gene3D" id="1.10.10.10">
    <property type="entry name" value="Winged helix-like DNA-binding domain superfamily/Winged helix DNA-binding domain"/>
    <property type="match status" value="1"/>
</dbReference>
<keyword evidence="3" id="KW-0804">Transcription</keyword>
<dbReference type="CDD" id="cd00090">
    <property type="entry name" value="HTH_ARSR"/>
    <property type="match status" value="1"/>
</dbReference>
<accession>A0A1G6D7J4</accession>
<dbReference type="InterPro" id="IPR036388">
    <property type="entry name" value="WH-like_DNA-bd_sf"/>
</dbReference>
<dbReference type="PANTHER" id="PTHR33204:SF29">
    <property type="entry name" value="TRANSCRIPTIONAL REGULATOR"/>
    <property type="match status" value="1"/>
</dbReference>
<dbReference type="InterPro" id="IPR036390">
    <property type="entry name" value="WH_DNA-bd_sf"/>
</dbReference>
<keyword evidence="1" id="KW-0805">Transcription regulation</keyword>
<evidence type="ECO:0000256" key="3">
    <source>
        <dbReference type="ARBA" id="ARBA00023163"/>
    </source>
</evidence>
<evidence type="ECO:0000256" key="1">
    <source>
        <dbReference type="ARBA" id="ARBA00023015"/>
    </source>
</evidence>
<dbReference type="SUPFAM" id="SSF46785">
    <property type="entry name" value="Winged helix' DNA-binding domain"/>
    <property type="match status" value="1"/>
</dbReference>
<dbReference type="InterPro" id="IPR002577">
    <property type="entry name" value="HTH_HxlR"/>
</dbReference>
<organism evidence="5 6">
    <name type="scientific">Streptococcus henryi</name>
    <dbReference type="NCBI Taxonomy" id="439219"/>
    <lineage>
        <taxon>Bacteria</taxon>
        <taxon>Bacillati</taxon>
        <taxon>Bacillota</taxon>
        <taxon>Bacilli</taxon>
        <taxon>Lactobacillales</taxon>
        <taxon>Streptococcaceae</taxon>
        <taxon>Streptococcus</taxon>
    </lineage>
</organism>
<dbReference type="InterPro" id="IPR011991">
    <property type="entry name" value="ArsR-like_HTH"/>
</dbReference>
<reference evidence="5 6" key="1">
    <citation type="submission" date="2016-10" db="EMBL/GenBank/DDBJ databases">
        <authorList>
            <person name="de Groot N.N."/>
        </authorList>
    </citation>
    <scope>NUCLEOTIDE SEQUENCE [LARGE SCALE GENOMIC DNA]</scope>
    <source>
        <strain evidence="5 6">A-4</strain>
    </source>
</reference>
<evidence type="ECO:0000259" key="4">
    <source>
        <dbReference type="PROSITE" id="PS51118"/>
    </source>
</evidence>
<dbReference type="Proteomes" id="UP000182508">
    <property type="component" value="Unassembled WGS sequence"/>
</dbReference>
<evidence type="ECO:0000256" key="2">
    <source>
        <dbReference type="ARBA" id="ARBA00023125"/>
    </source>
</evidence>
<proteinExistence type="predicted"/>
<dbReference type="EMBL" id="FMXP01000033">
    <property type="protein sequence ID" value="SDB41070.1"/>
    <property type="molecule type" value="Genomic_DNA"/>
</dbReference>
<feature type="domain" description="HTH hxlR-type" evidence="4">
    <location>
        <begin position="12"/>
        <end position="110"/>
    </location>
</feature>
<gene>
    <name evidence="5" type="ORF">SAMN02910293_02019</name>
</gene>
<dbReference type="RefSeq" id="WP_074486549.1">
    <property type="nucleotide sequence ID" value="NZ_FMXP01000033.1"/>
</dbReference>
<dbReference type="GO" id="GO:0003677">
    <property type="term" value="F:DNA binding"/>
    <property type="evidence" value="ECO:0007669"/>
    <property type="project" value="UniProtKB-KW"/>
</dbReference>
<dbReference type="Pfam" id="PF01638">
    <property type="entry name" value="HxlR"/>
    <property type="match status" value="1"/>
</dbReference>
<dbReference type="STRING" id="439219.SAMN02910293_02019"/>
<dbReference type="PROSITE" id="PS51118">
    <property type="entry name" value="HTH_HXLR"/>
    <property type="match status" value="1"/>
</dbReference>
<evidence type="ECO:0000313" key="5">
    <source>
        <dbReference type="EMBL" id="SDB41070.1"/>
    </source>
</evidence>
<keyword evidence="6" id="KW-1185">Reference proteome</keyword>
<dbReference type="PANTHER" id="PTHR33204">
    <property type="entry name" value="TRANSCRIPTIONAL REGULATOR, MARR FAMILY"/>
    <property type="match status" value="1"/>
</dbReference>
<protein>
    <submittedName>
        <fullName evidence="5">Transcriptional regulator, HxlR family</fullName>
    </submittedName>
</protein>
<evidence type="ECO:0000313" key="6">
    <source>
        <dbReference type="Proteomes" id="UP000182508"/>
    </source>
</evidence>
<keyword evidence="2" id="KW-0238">DNA-binding</keyword>
<dbReference type="AlphaFoldDB" id="A0A1G6D7J4"/>
<name>A0A1G6D7J4_9STRE</name>